<dbReference type="PATRIC" id="fig|762967.3.peg.347"/>
<evidence type="ECO:0000256" key="1">
    <source>
        <dbReference type="SAM" id="MobiDB-lite"/>
    </source>
</evidence>
<sequence length="162" mass="18528">MSQDRMRRLEELPRLRGETETIRAMVRLYCWAHHPNDVNPDDPDRVCPACRSFLDYALKRLACCPYGEEKPVCEKCRIHCYKPAERETAREVMRWAGPRLIWRHPVMAVRHVFDSMRPAPEKPRNRAKPAAAPAVKPAPDAKTDVKAETPAAEASKNGRTAD</sequence>
<dbReference type="NCBIfam" id="NF007714">
    <property type="entry name" value="PRK10410.1-2"/>
    <property type="match status" value="1"/>
</dbReference>
<feature type="region of interest" description="Disordered" evidence="1">
    <location>
        <begin position="117"/>
        <end position="162"/>
    </location>
</feature>
<dbReference type="AlphaFoldDB" id="H3KCG0"/>
<proteinExistence type="predicted"/>
<evidence type="ECO:0000313" key="2">
    <source>
        <dbReference type="EMBL" id="EHY32197.1"/>
    </source>
</evidence>
<dbReference type="EMBL" id="AFBQ01000047">
    <property type="protein sequence ID" value="EHY32197.1"/>
    <property type="molecule type" value="Genomic_DNA"/>
</dbReference>
<feature type="compositionally biased region" description="Low complexity" evidence="1">
    <location>
        <begin position="128"/>
        <end position="138"/>
    </location>
</feature>
<gene>
    <name evidence="2" type="ORF">HMPREF9440_00412</name>
</gene>
<evidence type="ECO:0000313" key="3">
    <source>
        <dbReference type="Proteomes" id="UP000004956"/>
    </source>
</evidence>
<reference evidence="2 3" key="1">
    <citation type="submission" date="2011-11" db="EMBL/GenBank/DDBJ databases">
        <authorList>
            <person name="Weinstock G."/>
            <person name="Sodergren E."/>
            <person name="Clifton S."/>
            <person name="Fulton L."/>
            <person name="Fulton B."/>
            <person name="Courtney L."/>
            <person name="Fronick C."/>
            <person name="Harrison M."/>
            <person name="Strong C."/>
            <person name="Farmer C."/>
            <person name="Delahaunty K."/>
            <person name="Markovic C."/>
            <person name="Hall O."/>
            <person name="Minx P."/>
            <person name="Tomlinson C."/>
            <person name="Mitreva M."/>
            <person name="Hou S."/>
            <person name="Chen J."/>
            <person name="Wollam A."/>
            <person name="Pepin K.H."/>
            <person name="Johnson M."/>
            <person name="Bhonagiri V."/>
            <person name="Zhang X."/>
            <person name="Suruliraj S."/>
            <person name="Warren W."/>
            <person name="Chinwalla A."/>
            <person name="Mardis E.R."/>
            <person name="Wilson R.K."/>
        </authorList>
    </citation>
    <scope>NUCLEOTIDE SEQUENCE [LARGE SCALE GENOMIC DNA]</scope>
    <source>
        <strain evidence="2 3">YIT 11816</strain>
    </source>
</reference>
<name>H3KCG0_9BURK</name>
<dbReference type="RefSeq" id="WP_008540898.1">
    <property type="nucleotide sequence ID" value="NZ_JH604875.1"/>
</dbReference>
<dbReference type="Pfam" id="PF11756">
    <property type="entry name" value="YgbA_NO"/>
    <property type="match status" value="1"/>
</dbReference>
<accession>H3KCG0</accession>
<evidence type="ECO:0008006" key="4">
    <source>
        <dbReference type="Google" id="ProtNLM"/>
    </source>
</evidence>
<protein>
    <recommendedName>
        <fullName evidence="4">Nitrous oxide-stimulated promoter</fullName>
    </recommendedName>
</protein>
<dbReference type="HOGENOM" id="CLU_138593_1_0_4"/>
<comment type="caution">
    <text evidence="2">The sequence shown here is derived from an EMBL/GenBank/DDBJ whole genome shotgun (WGS) entry which is preliminary data.</text>
</comment>
<organism evidence="2 3">
    <name type="scientific">Sutterella parvirubra YIT 11816</name>
    <dbReference type="NCBI Taxonomy" id="762967"/>
    <lineage>
        <taxon>Bacteria</taxon>
        <taxon>Pseudomonadati</taxon>
        <taxon>Pseudomonadota</taxon>
        <taxon>Betaproteobacteria</taxon>
        <taxon>Burkholderiales</taxon>
        <taxon>Sutterellaceae</taxon>
        <taxon>Sutterella</taxon>
    </lineage>
</organism>
<dbReference type="Proteomes" id="UP000004956">
    <property type="component" value="Unassembled WGS sequence"/>
</dbReference>
<dbReference type="InterPro" id="IPR020483">
    <property type="entry name" value="Uncharacterised_YgbA"/>
</dbReference>
<keyword evidence="3" id="KW-1185">Reference proteome</keyword>
<dbReference type="STRING" id="762967.HMPREF9440_00412"/>